<keyword evidence="3" id="KW-0645">Protease</keyword>
<evidence type="ECO:0000256" key="1">
    <source>
        <dbReference type="SAM" id="MobiDB-lite"/>
    </source>
</evidence>
<evidence type="ECO:0000313" key="3">
    <source>
        <dbReference type="EMBL" id="RFM28603.1"/>
    </source>
</evidence>
<organism evidence="3 4">
    <name type="scientific">Deminuibacter soli</name>
    <dbReference type="NCBI Taxonomy" id="2291815"/>
    <lineage>
        <taxon>Bacteria</taxon>
        <taxon>Pseudomonadati</taxon>
        <taxon>Bacteroidota</taxon>
        <taxon>Chitinophagia</taxon>
        <taxon>Chitinophagales</taxon>
        <taxon>Chitinophagaceae</taxon>
        <taxon>Deminuibacter</taxon>
    </lineage>
</organism>
<protein>
    <submittedName>
        <fullName evidence="3">Carboxypeptidase-like regulatory domain-containing protein</fullName>
    </submittedName>
</protein>
<name>A0A3E1NKZ7_9BACT</name>
<evidence type="ECO:0000313" key="4">
    <source>
        <dbReference type="Proteomes" id="UP000261284"/>
    </source>
</evidence>
<sequence>MAEQYNHNEFSLADIERYLQGRMPAKEMHELEKAALNDPFLADAMEGFAQVQLPIAQQHLNNIAAALQRPAQVKVLPVYKRRTWLRVAAAVILIAGAGTGALLLQNKPSPTQAPELATITKNTTPPVVQDSIRADKSGSPKPAAEPAVIRRKPAPQVFSKPQPQQPVTASAPVVAAAEAPPAPAAKQPAAVTAMAAPAEYDKVQTDTVIHGNMGFTAARKATMAAPMQAAPGKVYQLEGIVRDEQQKPLENATIKPINGKALAMTDEDGRFVLRSNDSITSVTVSSLGYASAEVTIKANKTNSVQLEESQQSLGDMVVTELRSRSKKAAASGNAVKQATPDATPAGGWQMFQQYVYTKLHKEIDTTASEEPLPGDIEMEFEINDKGKPYNFVIRSTPSETDSQAIDAIRNGPKWITSGPEKKKKVTVHIK</sequence>
<accession>A0A3E1NKZ7</accession>
<dbReference type="GO" id="GO:0004180">
    <property type="term" value="F:carboxypeptidase activity"/>
    <property type="evidence" value="ECO:0007669"/>
    <property type="project" value="UniProtKB-KW"/>
</dbReference>
<keyword evidence="2" id="KW-1133">Transmembrane helix</keyword>
<dbReference type="Pfam" id="PF13715">
    <property type="entry name" value="CarbopepD_reg_2"/>
    <property type="match status" value="1"/>
</dbReference>
<feature type="transmembrane region" description="Helical" evidence="2">
    <location>
        <begin position="84"/>
        <end position="104"/>
    </location>
</feature>
<dbReference type="Proteomes" id="UP000261284">
    <property type="component" value="Unassembled WGS sequence"/>
</dbReference>
<feature type="region of interest" description="Disordered" evidence="1">
    <location>
        <begin position="123"/>
        <end position="174"/>
    </location>
</feature>
<dbReference type="SUPFAM" id="SSF49464">
    <property type="entry name" value="Carboxypeptidase regulatory domain-like"/>
    <property type="match status" value="1"/>
</dbReference>
<feature type="region of interest" description="Disordered" evidence="1">
    <location>
        <begin position="411"/>
        <end position="430"/>
    </location>
</feature>
<keyword evidence="3" id="KW-0378">Hydrolase</keyword>
<dbReference type="InterPro" id="IPR008969">
    <property type="entry name" value="CarboxyPept-like_regulatory"/>
</dbReference>
<gene>
    <name evidence="3" type="ORF">DXN05_07345</name>
</gene>
<feature type="compositionally biased region" description="Low complexity" evidence="1">
    <location>
        <begin position="161"/>
        <end position="174"/>
    </location>
</feature>
<keyword evidence="2" id="KW-0812">Transmembrane</keyword>
<dbReference type="Gene3D" id="2.60.40.1120">
    <property type="entry name" value="Carboxypeptidase-like, regulatory domain"/>
    <property type="match status" value="1"/>
</dbReference>
<keyword evidence="4" id="KW-1185">Reference proteome</keyword>
<dbReference type="AlphaFoldDB" id="A0A3E1NKZ7"/>
<reference evidence="3 4" key="1">
    <citation type="submission" date="2018-08" db="EMBL/GenBank/DDBJ databases">
        <title>Chitinophagaceae sp. K23C18032701, a novel bacterium isolated from forest soil.</title>
        <authorList>
            <person name="Wang C."/>
        </authorList>
    </citation>
    <scope>NUCLEOTIDE SEQUENCE [LARGE SCALE GENOMIC DNA]</scope>
    <source>
        <strain evidence="3 4">K23C18032701</strain>
    </source>
</reference>
<dbReference type="EMBL" id="QTJU01000002">
    <property type="protein sequence ID" value="RFM28603.1"/>
    <property type="molecule type" value="Genomic_DNA"/>
</dbReference>
<dbReference type="RefSeq" id="WP_116846593.1">
    <property type="nucleotide sequence ID" value="NZ_QTJU01000002.1"/>
</dbReference>
<comment type="caution">
    <text evidence="3">The sequence shown here is derived from an EMBL/GenBank/DDBJ whole genome shotgun (WGS) entry which is preliminary data.</text>
</comment>
<feature type="compositionally biased region" description="Basic residues" evidence="1">
    <location>
        <begin position="421"/>
        <end position="430"/>
    </location>
</feature>
<dbReference type="OrthoDB" id="1112758at2"/>
<keyword evidence="2" id="KW-0472">Membrane</keyword>
<keyword evidence="3" id="KW-0121">Carboxypeptidase</keyword>
<proteinExistence type="predicted"/>
<evidence type="ECO:0000256" key="2">
    <source>
        <dbReference type="SAM" id="Phobius"/>
    </source>
</evidence>